<evidence type="ECO:0000256" key="1">
    <source>
        <dbReference type="ARBA" id="ARBA00004141"/>
    </source>
</evidence>
<evidence type="ECO:0000256" key="4">
    <source>
        <dbReference type="ARBA" id="ARBA00023136"/>
    </source>
</evidence>
<dbReference type="InterPro" id="IPR032808">
    <property type="entry name" value="DoxX"/>
</dbReference>
<name>A0ABS4Z2V2_9ACTN</name>
<evidence type="ECO:0000256" key="5">
    <source>
        <dbReference type="SAM" id="Phobius"/>
    </source>
</evidence>
<dbReference type="Proteomes" id="UP000758168">
    <property type="component" value="Unassembled WGS sequence"/>
</dbReference>
<evidence type="ECO:0000256" key="2">
    <source>
        <dbReference type="ARBA" id="ARBA00022692"/>
    </source>
</evidence>
<organism evidence="6 7">
    <name type="scientific">Microlunatus capsulatus</name>
    <dbReference type="NCBI Taxonomy" id="99117"/>
    <lineage>
        <taxon>Bacteria</taxon>
        <taxon>Bacillati</taxon>
        <taxon>Actinomycetota</taxon>
        <taxon>Actinomycetes</taxon>
        <taxon>Propionibacteriales</taxon>
        <taxon>Propionibacteriaceae</taxon>
        <taxon>Microlunatus</taxon>
    </lineage>
</organism>
<evidence type="ECO:0000313" key="7">
    <source>
        <dbReference type="Proteomes" id="UP000758168"/>
    </source>
</evidence>
<gene>
    <name evidence="6" type="ORF">JOF54_000298</name>
</gene>
<dbReference type="EMBL" id="JAGIOB010000001">
    <property type="protein sequence ID" value="MBP2415376.1"/>
    <property type="molecule type" value="Genomic_DNA"/>
</dbReference>
<dbReference type="RefSeq" id="WP_210052347.1">
    <property type="nucleotide sequence ID" value="NZ_BAAAMH010000036.1"/>
</dbReference>
<keyword evidence="2 5" id="KW-0812">Transmembrane</keyword>
<evidence type="ECO:0000313" key="6">
    <source>
        <dbReference type="EMBL" id="MBP2415376.1"/>
    </source>
</evidence>
<accession>A0ABS4Z2V2</accession>
<keyword evidence="3 5" id="KW-1133">Transmembrane helix</keyword>
<comment type="subcellular location">
    <subcellularLocation>
        <location evidence="1">Membrane</location>
        <topology evidence="1">Multi-pass membrane protein</topology>
    </subcellularLocation>
</comment>
<proteinExistence type="predicted"/>
<sequence length="114" mass="11256">MQIASVVMSVLLAAVLTVSAVAKLARVPAVVESITGVGWPASRLWVLAVVELAGAAGLLVGLAVPVLGLAAAVGAALYFVAAVVSHLRLRQSASAALGPLAIAVATVVVLVLAR</sequence>
<evidence type="ECO:0000256" key="3">
    <source>
        <dbReference type="ARBA" id="ARBA00022989"/>
    </source>
</evidence>
<keyword evidence="7" id="KW-1185">Reference proteome</keyword>
<reference evidence="6 7" key="1">
    <citation type="submission" date="2021-03" db="EMBL/GenBank/DDBJ databases">
        <title>Sequencing the genomes of 1000 actinobacteria strains.</title>
        <authorList>
            <person name="Klenk H.-P."/>
        </authorList>
    </citation>
    <scope>NUCLEOTIDE SEQUENCE [LARGE SCALE GENOMIC DNA]</scope>
    <source>
        <strain evidence="6 7">DSM 12936</strain>
    </source>
</reference>
<dbReference type="Pfam" id="PF13564">
    <property type="entry name" value="DoxX_2"/>
    <property type="match status" value="1"/>
</dbReference>
<feature type="transmembrane region" description="Helical" evidence="5">
    <location>
        <begin position="69"/>
        <end position="87"/>
    </location>
</feature>
<comment type="caution">
    <text evidence="6">The sequence shown here is derived from an EMBL/GenBank/DDBJ whole genome shotgun (WGS) entry which is preliminary data.</text>
</comment>
<keyword evidence="4 5" id="KW-0472">Membrane</keyword>
<feature type="transmembrane region" description="Helical" evidence="5">
    <location>
        <begin position="93"/>
        <end position="113"/>
    </location>
</feature>
<protein>
    <submittedName>
        <fullName evidence="6">Membrane protein YphA (DoxX/SURF4 family)</fullName>
    </submittedName>
</protein>
<feature type="transmembrane region" description="Helical" evidence="5">
    <location>
        <begin position="44"/>
        <end position="62"/>
    </location>
</feature>